<evidence type="ECO:0000256" key="1">
    <source>
        <dbReference type="ARBA" id="ARBA00022603"/>
    </source>
</evidence>
<dbReference type="SUPFAM" id="SSF53335">
    <property type="entry name" value="S-adenosyl-L-methionine-dependent methyltransferases"/>
    <property type="match status" value="1"/>
</dbReference>
<dbReference type="InterPro" id="IPR001077">
    <property type="entry name" value="COMT_C"/>
</dbReference>
<evidence type="ECO:0000313" key="7">
    <source>
        <dbReference type="Proteomes" id="UP001059893"/>
    </source>
</evidence>
<dbReference type="InterPro" id="IPR036390">
    <property type="entry name" value="WH_DNA-bd_sf"/>
</dbReference>
<dbReference type="PROSITE" id="PS51683">
    <property type="entry name" value="SAM_OMT_II"/>
    <property type="match status" value="1"/>
</dbReference>
<feature type="region of interest" description="Disordered" evidence="4">
    <location>
        <begin position="1"/>
        <end position="29"/>
    </location>
</feature>
<proteinExistence type="predicted"/>
<dbReference type="InterPro" id="IPR029063">
    <property type="entry name" value="SAM-dependent_MTases_sf"/>
</dbReference>
<dbReference type="SUPFAM" id="SSF46785">
    <property type="entry name" value="Winged helix' DNA-binding domain"/>
    <property type="match status" value="1"/>
</dbReference>
<keyword evidence="2" id="KW-0808">Transferase</keyword>
<evidence type="ECO:0000313" key="6">
    <source>
        <dbReference type="EMBL" id="KAI6301249.1"/>
    </source>
</evidence>
<dbReference type="InterPro" id="IPR016461">
    <property type="entry name" value="COMT-like"/>
</dbReference>
<feature type="compositionally biased region" description="Low complexity" evidence="4">
    <location>
        <begin position="9"/>
        <end position="28"/>
    </location>
</feature>
<organism evidence="6 7">
    <name type="scientific">Pyricularia grisea</name>
    <name type="common">Crabgrass-specific blast fungus</name>
    <name type="synonym">Magnaporthe grisea</name>
    <dbReference type="NCBI Taxonomy" id="148305"/>
    <lineage>
        <taxon>Eukaryota</taxon>
        <taxon>Fungi</taxon>
        <taxon>Dikarya</taxon>
        <taxon>Ascomycota</taxon>
        <taxon>Pezizomycotina</taxon>
        <taxon>Sordariomycetes</taxon>
        <taxon>Sordariomycetidae</taxon>
        <taxon>Magnaporthales</taxon>
        <taxon>Pyriculariaceae</taxon>
        <taxon>Pyricularia</taxon>
    </lineage>
</organism>
<dbReference type="Pfam" id="PF00891">
    <property type="entry name" value="Methyltransf_2"/>
    <property type="match status" value="1"/>
</dbReference>
<dbReference type="EMBL" id="JABSND010000040">
    <property type="protein sequence ID" value="KAI6301249.1"/>
    <property type="molecule type" value="Genomic_DNA"/>
</dbReference>
<evidence type="ECO:0000256" key="2">
    <source>
        <dbReference type="ARBA" id="ARBA00022679"/>
    </source>
</evidence>
<dbReference type="Proteomes" id="UP001059893">
    <property type="component" value="Unassembled WGS sequence"/>
</dbReference>
<dbReference type="Gene3D" id="3.40.50.150">
    <property type="entry name" value="Vaccinia Virus protein VP39"/>
    <property type="match status" value="1"/>
</dbReference>
<reference evidence="6" key="1">
    <citation type="submission" date="2021-01" db="EMBL/GenBank/DDBJ databases">
        <title>Deciphering the adaptive evolutionary patterns associated with biogeogrpahic diversity in the finger millet blast pathogen Magnaporthe oryzae in Eastern Africa.</title>
        <authorList>
            <person name="Onyema G."/>
            <person name="Shittu T.A."/>
            <person name="Dodsworth S."/>
            <person name="Devilliers S."/>
            <person name="Muthumeenakshi S."/>
            <person name="Sreenivasaprasad S."/>
        </authorList>
    </citation>
    <scope>NUCLEOTIDE SEQUENCE</scope>
    <source>
        <strain evidence="6">D15/s37</strain>
    </source>
</reference>
<keyword evidence="1" id="KW-0489">Methyltransferase</keyword>
<keyword evidence="3" id="KW-0949">S-adenosyl-L-methionine</keyword>
<dbReference type="InterPro" id="IPR036388">
    <property type="entry name" value="WH-like_DNA-bd_sf"/>
</dbReference>
<protein>
    <recommendedName>
        <fullName evidence="5">O-methyltransferase C-terminal domain-containing protein</fullName>
    </recommendedName>
</protein>
<name>A0ABQ8NRW7_PYRGI</name>
<sequence length="438" mass="47251">MLAAEKISTATDGTATGGTNASTAAGPTDGKHAVDAAIATQPADLASVPSLARAIAAGADAVTGEDDASRYELLLKARSLVQALETPRETMIKHCWAQTSATGALTFGVDAGLWELMARNGDGPQAVADLAAVLGVDPPLLARVMRHVAAMGYLEEVGVDRYRPTAFVKALTIPMIGAGYLVAPSASGAAQLRFHDYARKHGFRNPDDPADTSCNNAYKTKSNYFEYQAELGYSMHFNHHMAGYRQGRLPWMHPSFYPVQDRLVAGFDPSTALLVDIGGSLGHDMLEFHRHHPTAPGKLILQDLPAVISEIKPGDLPAAATAMSYDFTTEQPVRGARAYYLHSVLHDWPDEAAGRILQRVRAAMTPGYSRLLVNENVVPDRGAWWETTALDFMMMTLFSAKERTEADWRALLEGNGFRIVGIWSGGKGVESLIECELA</sequence>
<dbReference type="Gene3D" id="1.10.10.10">
    <property type="entry name" value="Winged helix-like DNA-binding domain superfamily/Winged helix DNA-binding domain"/>
    <property type="match status" value="1"/>
</dbReference>
<keyword evidence="7" id="KW-1185">Reference proteome</keyword>
<feature type="domain" description="O-methyltransferase C-terminal" evidence="5">
    <location>
        <begin position="272"/>
        <end position="418"/>
    </location>
</feature>
<evidence type="ECO:0000256" key="3">
    <source>
        <dbReference type="ARBA" id="ARBA00022691"/>
    </source>
</evidence>
<gene>
    <name evidence="6" type="ORF">MCOR33_003196</name>
</gene>
<comment type="caution">
    <text evidence="6">The sequence shown here is derived from an EMBL/GenBank/DDBJ whole genome shotgun (WGS) entry which is preliminary data.</text>
</comment>
<dbReference type="PANTHER" id="PTHR43712:SF17">
    <property type="entry name" value="O-METHYLTRANSFERASE"/>
    <property type="match status" value="1"/>
</dbReference>
<evidence type="ECO:0000259" key="5">
    <source>
        <dbReference type="Pfam" id="PF00891"/>
    </source>
</evidence>
<evidence type="ECO:0000256" key="4">
    <source>
        <dbReference type="SAM" id="MobiDB-lite"/>
    </source>
</evidence>
<accession>A0ABQ8NRW7</accession>
<dbReference type="PANTHER" id="PTHR43712">
    <property type="entry name" value="PUTATIVE (AFU_ORTHOLOGUE AFUA_4G14580)-RELATED"/>
    <property type="match status" value="1"/>
</dbReference>